<dbReference type="Proteomes" id="UP000308671">
    <property type="component" value="Unassembled WGS sequence"/>
</dbReference>
<dbReference type="EMBL" id="PQXL01000336">
    <property type="protein sequence ID" value="THV47084.1"/>
    <property type="molecule type" value="Genomic_DNA"/>
</dbReference>
<evidence type="ECO:0000313" key="2">
    <source>
        <dbReference type="EMBL" id="THV47084.1"/>
    </source>
</evidence>
<feature type="compositionally biased region" description="Polar residues" evidence="1">
    <location>
        <begin position="509"/>
        <end position="519"/>
    </location>
</feature>
<gene>
    <name evidence="2" type="ORF">BGAL_0336g00040</name>
</gene>
<name>A0A4S8R1R0_9HELO</name>
<evidence type="ECO:0000313" key="3">
    <source>
        <dbReference type="Proteomes" id="UP000308671"/>
    </source>
</evidence>
<reference evidence="2 3" key="1">
    <citation type="submission" date="2017-12" db="EMBL/GenBank/DDBJ databases">
        <title>Comparative genomics of Botrytis spp.</title>
        <authorList>
            <person name="Valero-Jimenez C.A."/>
            <person name="Tapia P."/>
            <person name="Veloso J."/>
            <person name="Silva-Moreno E."/>
            <person name="Staats M."/>
            <person name="Valdes J.H."/>
            <person name="Van Kan J.A.L."/>
        </authorList>
    </citation>
    <scope>NUCLEOTIDE SEQUENCE [LARGE SCALE GENOMIC DNA]</scope>
    <source>
        <strain evidence="2 3">MUCL435</strain>
    </source>
</reference>
<feature type="region of interest" description="Disordered" evidence="1">
    <location>
        <begin position="509"/>
        <end position="557"/>
    </location>
</feature>
<sequence length="582" mass="66651">MASSSDEKVMSDFGHLSSSAAMPDNGNLSLSPTNPLQTSSSTTSVSASLNELVKDISTLAARLFWVKWPDHEQNPVNDLADPLGYVIIAITIFESEEITINKEVWELLFGEFKALLSCSKNVMALMETMEEGQTPNVPKNDEIKEFWKKLEVLCASCMGLGLGAQWLKAFGPGNKTSREAYLLHSNMSDLGCLPELVSELEETYERLDPIGYQQYLALIDIPGKEYETLAKECNEKLVGRTGETNDRPIAIHHLHSKVPPQYTPSFASAKTAVNDTTSINSEKNVGNKIHYETMIIHHVPAHIKQNWWMLLGCDLKVWPTRREYIMEEWSSSTGILHPAEIPRIRRRFQDAARRKMYGYGMRMEIKAGGDVERQMREDYLKDIVNRLGEKAEKTLLQLCGGGRDVFYSDDIVRRYTVEAIEARELSGLFDEPRIMDLEESLKMKRDIEFGRRKWWKKVRDFKGKEWWREGKKIEWWLEAEKVEWIVVLKVEDIDRSKRFIPRRQGNSIEGKTSVSQEMRSSVGHAEKNSSGDNKGVSVGSKLNEKKDTKEEETMGIEEAERRMRILAKRLYVEENGDEKIEI</sequence>
<feature type="compositionally biased region" description="Basic and acidic residues" evidence="1">
    <location>
        <begin position="542"/>
        <end position="557"/>
    </location>
</feature>
<comment type="caution">
    <text evidence="2">The sequence shown here is derived from an EMBL/GenBank/DDBJ whole genome shotgun (WGS) entry which is preliminary data.</text>
</comment>
<dbReference type="AlphaFoldDB" id="A0A4S8R1R0"/>
<keyword evidence="3" id="KW-1185">Reference proteome</keyword>
<dbReference type="OrthoDB" id="3538543at2759"/>
<proteinExistence type="predicted"/>
<protein>
    <submittedName>
        <fullName evidence="2">Uncharacterized protein</fullName>
    </submittedName>
</protein>
<evidence type="ECO:0000256" key="1">
    <source>
        <dbReference type="SAM" id="MobiDB-lite"/>
    </source>
</evidence>
<accession>A0A4S8R1R0</accession>
<organism evidence="2 3">
    <name type="scientific">Botrytis galanthina</name>
    <dbReference type="NCBI Taxonomy" id="278940"/>
    <lineage>
        <taxon>Eukaryota</taxon>
        <taxon>Fungi</taxon>
        <taxon>Dikarya</taxon>
        <taxon>Ascomycota</taxon>
        <taxon>Pezizomycotina</taxon>
        <taxon>Leotiomycetes</taxon>
        <taxon>Helotiales</taxon>
        <taxon>Sclerotiniaceae</taxon>
        <taxon>Botrytis</taxon>
    </lineage>
</organism>